<evidence type="ECO:0000256" key="7">
    <source>
        <dbReference type="ARBA" id="ARBA00023010"/>
    </source>
</evidence>
<dbReference type="GO" id="GO:0043953">
    <property type="term" value="P:protein transport by the Tat complex"/>
    <property type="evidence" value="ECO:0007669"/>
    <property type="project" value="UniProtKB-UniRule"/>
</dbReference>
<sequence>MFDIGFSELLLVLVIGLVVLGPERLPVAVRTVAGWIRTLRSLAATVQNELAQELKIQELQDSLKKAEQVGLQNLTPELKASMDELKEAAEALKRSYHSDVSSPAPHTIHNPLVTEPEAIHDGATPAESATQASALPQVPDVDNMGTSVTVKAKANVEIAPASVEKPVVQVEESVKPVSIVAVDPVTVTNPPVTKVKTTATDSHSTDSFSAEQPRTHQPGGDR</sequence>
<gene>
    <name evidence="12" type="primary">mtta2</name>
    <name evidence="9" type="synonym">tatB</name>
    <name evidence="12" type="ORF">ERS008530_03095</name>
</gene>
<feature type="coiled-coil region" evidence="10">
    <location>
        <begin position="49"/>
        <end position="95"/>
    </location>
</feature>
<evidence type="ECO:0000256" key="5">
    <source>
        <dbReference type="ARBA" id="ARBA00022927"/>
    </source>
</evidence>
<dbReference type="OrthoDB" id="9816005at2"/>
<evidence type="ECO:0000256" key="1">
    <source>
        <dbReference type="ARBA" id="ARBA00004167"/>
    </source>
</evidence>
<keyword evidence="7 9" id="KW-0811">Translocation</keyword>
<keyword evidence="6 9" id="KW-1133">Transmembrane helix</keyword>
<dbReference type="GO" id="GO:0008320">
    <property type="term" value="F:protein transmembrane transporter activity"/>
    <property type="evidence" value="ECO:0007669"/>
    <property type="project" value="UniProtKB-UniRule"/>
</dbReference>
<dbReference type="GO" id="GO:0033281">
    <property type="term" value="C:TAT protein transport complex"/>
    <property type="evidence" value="ECO:0007669"/>
    <property type="project" value="UniProtKB-UniRule"/>
</dbReference>
<organism evidence="12 13">
    <name type="scientific">Yersinia intermedia</name>
    <dbReference type="NCBI Taxonomy" id="631"/>
    <lineage>
        <taxon>Bacteria</taxon>
        <taxon>Pseudomonadati</taxon>
        <taxon>Pseudomonadota</taxon>
        <taxon>Gammaproteobacteria</taxon>
        <taxon>Enterobacterales</taxon>
        <taxon>Yersiniaceae</taxon>
        <taxon>Yersinia</taxon>
    </lineage>
</organism>
<dbReference type="PANTHER" id="PTHR33162">
    <property type="entry name" value="SEC-INDEPENDENT PROTEIN TRANSLOCASE PROTEIN TATA, CHLOROPLASTIC"/>
    <property type="match status" value="1"/>
</dbReference>
<protein>
    <recommendedName>
        <fullName evidence="9">Sec-independent protein translocase protein TatB</fullName>
    </recommendedName>
</protein>
<dbReference type="HAMAP" id="MF_00237">
    <property type="entry name" value="TatB"/>
    <property type="match status" value="1"/>
</dbReference>
<evidence type="ECO:0000256" key="9">
    <source>
        <dbReference type="HAMAP-Rule" id="MF_00237"/>
    </source>
</evidence>
<keyword evidence="10" id="KW-0175">Coiled coil</keyword>
<name>A0A0T9MIY1_YERIN</name>
<feature type="compositionally biased region" description="Low complexity" evidence="11">
    <location>
        <begin position="189"/>
        <end position="201"/>
    </location>
</feature>
<keyword evidence="4 9" id="KW-0812">Transmembrane</keyword>
<dbReference type="InterPro" id="IPR018448">
    <property type="entry name" value="TatB"/>
</dbReference>
<dbReference type="Pfam" id="PF02416">
    <property type="entry name" value="TatA_B_E"/>
    <property type="match status" value="1"/>
</dbReference>
<evidence type="ECO:0000256" key="2">
    <source>
        <dbReference type="ARBA" id="ARBA00022448"/>
    </source>
</evidence>
<comment type="subcellular location">
    <subcellularLocation>
        <location evidence="9">Cell membrane</location>
        <topology evidence="9">Single-pass membrane protein</topology>
    </subcellularLocation>
    <subcellularLocation>
        <location evidence="1">Membrane</location>
        <topology evidence="1">Single-pass membrane protein</topology>
    </subcellularLocation>
</comment>
<dbReference type="STRING" id="631.CH53_2063"/>
<accession>A0A0T9MIY1</accession>
<evidence type="ECO:0000256" key="3">
    <source>
        <dbReference type="ARBA" id="ARBA00022475"/>
    </source>
</evidence>
<proteinExistence type="inferred from homology"/>
<evidence type="ECO:0000313" key="12">
    <source>
        <dbReference type="EMBL" id="CNG15695.1"/>
    </source>
</evidence>
<dbReference type="eggNOG" id="COG1826">
    <property type="taxonomic scope" value="Bacteria"/>
</dbReference>
<evidence type="ECO:0000256" key="4">
    <source>
        <dbReference type="ARBA" id="ARBA00022692"/>
    </source>
</evidence>
<evidence type="ECO:0000256" key="6">
    <source>
        <dbReference type="ARBA" id="ARBA00022989"/>
    </source>
</evidence>
<comment type="similarity">
    <text evidence="9">Belongs to the TatB family.</text>
</comment>
<reference evidence="12 13" key="1">
    <citation type="submission" date="2015-03" db="EMBL/GenBank/DDBJ databases">
        <authorList>
            <person name="Murphy D."/>
        </authorList>
    </citation>
    <scope>NUCLEOTIDE SEQUENCE [LARGE SCALE GENOMIC DNA]</scope>
    <source>
        <strain evidence="12 13">BR165/97</strain>
    </source>
</reference>
<dbReference type="Proteomes" id="UP000038750">
    <property type="component" value="Unassembled WGS sequence"/>
</dbReference>
<evidence type="ECO:0000256" key="11">
    <source>
        <dbReference type="SAM" id="MobiDB-lite"/>
    </source>
</evidence>
<evidence type="ECO:0000313" key="13">
    <source>
        <dbReference type="Proteomes" id="UP000038750"/>
    </source>
</evidence>
<dbReference type="PANTHER" id="PTHR33162:SF1">
    <property type="entry name" value="SEC-INDEPENDENT PROTEIN TRANSLOCASE PROTEIN TATA, CHLOROPLASTIC"/>
    <property type="match status" value="1"/>
</dbReference>
<evidence type="ECO:0000256" key="8">
    <source>
        <dbReference type="ARBA" id="ARBA00023136"/>
    </source>
</evidence>
<keyword evidence="3 9" id="KW-1003">Cell membrane</keyword>
<comment type="function">
    <text evidence="9">Part of the twin-arginine translocation (Tat) system that transports large folded proteins containing a characteristic twin-arginine motif in their signal peptide across membranes. Together with TatC, TatB is part of a receptor directly interacting with Tat signal peptides. TatB may form an oligomeric binding site that transiently accommodates folded Tat precursor proteins before their translocation.</text>
</comment>
<feature type="region of interest" description="Disordered" evidence="11">
    <location>
        <begin position="189"/>
        <end position="222"/>
    </location>
</feature>
<evidence type="ECO:0000256" key="10">
    <source>
        <dbReference type="SAM" id="Coils"/>
    </source>
</evidence>
<dbReference type="RefSeq" id="WP_050073991.1">
    <property type="nucleotide sequence ID" value="NZ_CABHYB010000024.1"/>
</dbReference>
<keyword evidence="8 9" id="KW-0472">Membrane</keyword>
<dbReference type="EMBL" id="CPZJ01000013">
    <property type="protein sequence ID" value="CNG15695.1"/>
    <property type="molecule type" value="Genomic_DNA"/>
</dbReference>
<keyword evidence="5 9" id="KW-0653">Protein transport</keyword>
<dbReference type="PRINTS" id="PR01506">
    <property type="entry name" value="TATBPROTEIN"/>
</dbReference>
<dbReference type="AlphaFoldDB" id="A0A0T9MIY1"/>
<comment type="subunit">
    <text evidence="9">The Tat system comprises two distinct complexes: a TatABC complex, containing multiple copies of TatA, TatB and TatC subunits, and a separate TatA complex, containing only TatA subunits. Substrates initially bind to the TatABC complex, which probably triggers association of the separate TatA complex to form the active translocon.</text>
</comment>
<dbReference type="NCBIfam" id="TIGR01410">
    <property type="entry name" value="tatB"/>
    <property type="match status" value="1"/>
</dbReference>
<keyword evidence="2 9" id="KW-0813">Transport</keyword>
<dbReference type="InterPro" id="IPR003369">
    <property type="entry name" value="TatA/B/E"/>
</dbReference>
<dbReference type="Gene3D" id="1.20.5.3310">
    <property type="match status" value="1"/>
</dbReference>